<keyword evidence="2" id="KW-1133">Transmembrane helix</keyword>
<feature type="region of interest" description="Disordered" evidence="1">
    <location>
        <begin position="305"/>
        <end position="341"/>
    </location>
</feature>
<gene>
    <name evidence="3" type="ORF">QM012_005144</name>
</gene>
<name>A0ABR0T5M7_AURPU</name>
<sequence>MTSTTAGPMSTQTKPMSGVFTPPPSCSTHWTYEDQSANSVTGGLLLQNAWAGQGFISCYPAGFDGWGRAPSFIEVFSPGACPTGYTTANNYYDGATTTAVCCLSKFGYTNFISSVNAGDKTAQFYGCTSIFTNDGPTTVFASSGTNVITSSLDGSTAIFTVVSGLITMWAQPITVAFQSSDLSLFTTSSPSISSALSATISKSTSTSSSTSSSSSSGSSSTITSSGTVATTSPAATKVPSSGPSDGVIAGIVIGAMAAIALIASAIFLFRRQRRASPSAENLVPMETQKIQSDYTATDPADYKHYGPSWVAPSDKKWPAGMRDREPVELADLRSSRRHELE</sequence>
<protein>
    <recommendedName>
        <fullName evidence="5">LPXTG-domain-containing protein</fullName>
    </recommendedName>
</protein>
<evidence type="ECO:0008006" key="5">
    <source>
        <dbReference type="Google" id="ProtNLM"/>
    </source>
</evidence>
<reference evidence="3 4" key="1">
    <citation type="submission" date="2023-11" db="EMBL/GenBank/DDBJ databases">
        <title>Draft genome sequence and annotation of the polyextremotolerant black yeast-like fungus Aureobasidium pullulans NRRL 62042.</title>
        <authorList>
            <person name="Dielentheis-Frenken M.R.E."/>
            <person name="Wibberg D."/>
            <person name="Blank L.M."/>
            <person name="Tiso T."/>
        </authorList>
    </citation>
    <scope>NUCLEOTIDE SEQUENCE [LARGE SCALE GENOMIC DNA]</scope>
    <source>
        <strain evidence="3 4">NRRL 62042</strain>
    </source>
</reference>
<proteinExistence type="predicted"/>
<keyword evidence="4" id="KW-1185">Reference proteome</keyword>
<evidence type="ECO:0000256" key="1">
    <source>
        <dbReference type="SAM" id="MobiDB-lite"/>
    </source>
</evidence>
<keyword evidence="2" id="KW-0472">Membrane</keyword>
<organism evidence="3 4">
    <name type="scientific">Aureobasidium pullulans</name>
    <name type="common">Black yeast</name>
    <name type="synonym">Pullularia pullulans</name>
    <dbReference type="NCBI Taxonomy" id="5580"/>
    <lineage>
        <taxon>Eukaryota</taxon>
        <taxon>Fungi</taxon>
        <taxon>Dikarya</taxon>
        <taxon>Ascomycota</taxon>
        <taxon>Pezizomycotina</taxon>
        <taxon>Dothideomycetes</taxon>
        <taxon>Dothideomycetidae</taxon>
        <taxon>Dothideales</taxon>
        <taxon>Saccotheciaceae</taxon>
        <taxon>Aureobasidium</taxon>
    </lineage>
</organism>
<dbReference type="Proteomes" id="UP001341245">
    <property type="component" value="Unassembled WGS sequence"/>
</dbReference>
<accession>A0ABR0T5M7</accession>
<evidence type="ECO:0000313" key="4">
    <source>
        <dbReference type="Proteomes" id="UP001341245"/>
    </source>
</evidence>
<keyword evidence="2" id="KW-0812">Transmembrane</keyword>
<evidence type="ECO:0000256" key="2">
    <source>
        <dbReference type="SAM" id="Phobius"/>
    </source>
</evidence>
<feature type="compositionally biased region" description="Basic and acidic residues" evidence="1">
    <location>
        <begin position="313"/>
        <end position="341"/>
    </location>
</feature>
<feature type="compositionally biased region" description="Low complexity" evidence="1">
    <location>
        <begin position="203"/>
        <end position="232"/>
    </location>
</feature>
<feature type="transmembrane region" description="Helical" evidence="2">
    <location>
        <begin position="247"/>
        <end position="269"/>
    </location>
</feature>
<evidence type="ECO:0000313" key="3">
    <source>
        <dbReference type="EMBL" id="KAK5999738.1"/>
    </source>
</evidence>
<feature type="region of interest" description="Disordered" evidence="1">
    <location>
        <begin position="203"/>
        <end position="242"/>
    </location>
</feature>
<comment type="caution">
    <text evidence="3">The sequence shown here is derived from an EMBL/GenBank/DDBJ whole genome shotgun (WGS) entry which is preliminary data.</text>
</comment>
<dbReference type="EMBL" id="JASGXD010000021">
    <property type="protein sequence ID" value="KAK5999738.1"/>
    <property type="molecule type" value="Genomic_DNA"/>
</dbReference>